<evidence type="ECO:0000313" key="3">
    <source>
        <dbReference type="Proteomes" id="UP001055439"/>
    </source>
</evidence>
<proteinExistence type="predicted"/>
<dbReference type="AlphaFoldDB" id="A0A9E7GMW0"/>
<feature type="compositionally biased region" description="Basic and acidic residues" evidence="1">
    <location>
        <begin position="111"/>
        <end position="128"/>
    </location>
</feature>
<feature type="region of interest" description="Disordered" evidence="1">
    <location>
        <begin position="101"/>
        <end position="132"/>
    </location>
</feature>
<protein>
    <submittedName>
        <fullName evidence="2">Uncharacterized protein</fullName>
    </submittedName>
</protein>
<evidence type="ECO:0000256" key="1">
    <source>
        <dbReference type="SAM" id="MobiDB-lite"/>
    </source>
</evidence>
<sequence length="226" mass="25382">MEASLSRRGASAAHQLGHARRRRPSWWPSAIRSTATPAHASYAFNSTNFAPRRRPPAPKAISLKETQLIGQVAIQREDNISDSCGQIHFVSAKEDTVEVSKSKDSSILSEQSEHQDHDAGNYEDKLSGDSEQPTFLASVSSDMSNFVKMVDSSEGFHEHILENLDMQLKLLETDIENFLRSQSLKEETKQKQMNEKLEKLSEILKDVLSIRERIASMVETRVDDGN</sequence>
<organism evidence="2 3">
    <name type="scientific">Musa troglodytarum</name>
    <name type="common">fe'i banana</name>
    <dbReference type="NCBI Taxonomy" id="320322"/>
    <lineage>
        <taxon>Eukaryota</taxon>
        <taxon>Viridiplantae</taxon>
        <taxon>Streptophyta</taxon>
        <taxon>Embryophyta</taxon>
        <taxon>Tracheophyta</taxon>
        <taxon>Spermatophyta</taxon>
        <taxon>Magnoliopsida</taxon>
        <taxon>Liliopsida</taxon>
        <taxon>Zingiberales</taxon>
        <taxon>Musaceae</taxon>
        <taxon>Musa</taxon>
    </lineage>
</organism>
<dbReference type="OrthoDB" id="10266364at2759"/>
<gene>
    <name evidence="2" type="ORF">MUK42_36458</name>
</gene>
<dbReference type="PANTHER" id="PTHR37174">
    <property type="entry name" value="FORKHEAD-ASSOCIATED DOMAIN PROTEIN"/>
    <property type="match status" value="1"/>
</dbReference>
<accession>A0A9E7GMW0</accession>
<feature type="region of interest" description="Disordered" evidence="1">
    <location>
        <begin position="1"/>
        <end position="27"/>
    </location>
</feature>
<dbReference type="Proteomes" id="UP001055439">
    <property type="component" value="Chromosome 7"/>
</dbReference>
<dbReference type="EMBL" id="CP097509">
    <property type="protein sequence ID" value="URE15012.1"/>
    <property type="molecule type" value="Genomic_DNA"/>
</dbReference>
<evidence type="ECO:0000313" key="2">
    <source>
        <dbReference type="EMBL" id="URE15012.1"/>
    </source>
</evidence>
<dbReference type="PANTHER" id="PTHR37174:SF2">
    <property type="entry name" value="FORKHEAD-ASSOCIATED DOMAIN PROTEIN"/>
    <property type="match status" value="1"/>
</dbReference>
<name>A0A9E7GMW0_9LILI</name>
<reference evidence="2" key="1">
    <citation type="submission" date="2022-05" db="EMBL/GenBank/DDBJ databases">
        <title>The Musa troglodytarum L. genome provides insights into the mechanism of non-climacteric behaviour and enrichment of carotenoids.</title>
        <authorList>
            <person name="Wang J."/>
        </authorList>
    </citation>
    <scope>NUCLEOTIDE SEQUENCE</scope>
    <source>
        <tissue evidence="2">Leaf</tissue>
    </source>
</reference>
<keyword evidence="3" id="KW-1185">Reference proteome</keyword>